<feature type="chain" id="PRO_5017754420" description="Lipoprotein" evidence="1">
    <location>
        <begin position="20"/>
        <end position="60"/>
    </location>
</feature>
<dbReference type="RefSeq" id="WP_116848776.1">
    <property type="nucleotide sequence ID" value="NZ_QTJU01000008.1"/>
</dbReference>
<accession>A0A3E1NFC3</accession>
<dbReference type="EMBL" id="QTJU01000008">
    <property type="protein sequence ID" value="RFM26572.1"/>
    <property type="molecule type" value="Genomic_DNA"/>
</dbReference>
<reference evidence="2 3" key="1">
    <citation type="submission" date="2018-08" db="EMBL/GenBank/DDBJ databases">
        <title>Chitinophagaceae sp. K23C18032701, a novel bacterium isolated from forest soil.</title>
        <authorList>
            <person name="Wang C."/>
        </authorList>
    </citation>
    <scope>NUCLEOTIDE SEQUENCE [LARGE SCALE GENOMIC DNA]</scope>
    <source>
        <strain evidence="2 3">K23C18032701</strain>
    </source>
</reference>
<organism evidence="2 3">
    <name type="scientific">Deminuibacter soli</name>
    <dbReference type="NCBI Taxonomy" id="2291815"/>
    <lineage>
        <taxon>Bacteria</taxon>
        <taxon>Pseudomonadati</taxon>
        <taxon>Bacteroidota</taxon>
        <taxon>Chitinophagia</taxon>
        <taxon>Chitinophagales</taxon>
        <taxon>Chitinophagaceae</taxon>
        <taxon>Deminuibacter</taxon>
    </lineage>
</organism>
<evidence type="ECO:0008006" key="4">
    <source>
        <dbReference type="Google" id="ProtNLM"/>
    </source>
</evidence>
<dbReference type="AlphaFoldDB" id="A0A3E1NFC3"/>
<dbReference type="PROSITE" id="PS51257">
    <property type="entry name" value="PROKAR_LIPOPROTEIN"/>
    <property type="match status" value="1"/>
</dbReference>
<feature type="signal peptide" evidence="1">
    <location>
        <begin position="1"/>
        <end position="19"/>
    </location>
</feature>
<comment type="caution">
    <text evidence="2">The sequence shown here is derived from an EMBL/GenBank/DDBJ whole genome shotgun (WGS) entry which is preliminary data.</text>
</comment>
<evidence type="ECO:0000313" key="3">
    <source>
        <dbReference type="Proteomes" id="UP000261284"/>
    </source>
</evidence>
<evidence type="ECO:0000313" key="2">
    <source>
        <dbReference type="EMBL" id="RFM26572.1"/>
    </source>
</evidence>
<evidence type="ECO:0000256" key="1">
    <source>
        <dbReference type="SAM" id="SignalP"/>
    </source>
</evidence>
<proteinExistence type="predicted"/>
<protein>
    <recommendedName>
        <fullName evidence="4">Lipoprotein</fullName>
    </recommendedName>
</protein>
<keyword evidence="1" id="KW-0732">Signal</keyword>
<gene>
    <name evidence="2" type="ORF">DXN05_18525</name>
</gene>
<dbReference type="Proteomes" id="UP000261284">
    <property type="component" value="Unassembled WGS sequence"/>
</dbReference>
<sequence>MKSLTRAILFSLFVNLLSACGAKYGCPSNGKNVGAEKIISSDPKAMKDVKKAEKYKLNKF</sequence>
<name>A0A3E1NFC3_9BACT</name>
<keyword evidence="3" id="KW-1185">Reference proteome</keyword>
<dbReference type="OrthoDB" id="678915at2"/>